<dbReference type="InterPro" id="IPR003399">
    <property type="entry name" value="Mce/MlaD"/>
</dbReference>
<gene>
    <name evidence="9" type="ORF">KJP28_01955</name>
</gene>
<evidence type="ECO:0000259" key="8">
    <source>
        <dbReference type="Pfam" id="PF02470"/>
    </source>
</evidence>
<dbReference type="Pfam" id="PF02470">
    <property type="entry name" value="MlaD"/>
    <property type="match status" value="3"/>
</dbReference>
<evidence type="ECO:0000256" key="2">
    <source>
        <dbReference type="ARBA" id="ARBA00022475"/>
    </source>
</evidence>
<keyword evidence="10" id="KW-1185">Reference proteome</keyword>
<sequence length="701" mass="74227">MTERTPSDMEVTQRTRSVFRNLSIFWAIPLIALGVSLFVAWQTWAERGARIEVSFENAGGIVPEESTLRFRDVTVGVVEDVSFSEDLDSIIVGVRVDRDIAESLPPDAEFWVVRPEVTSAGIQGLSTVLSGVYLQVAFEPQPGASASLFTGLEETPLVLEGDEGIRVSLRAPNANQINPGAPISFKGIEVGRIETPRLIDENSGVVVDAFIEAPYDELVTSATRFWVTSGISVDVGPRGLNFAVGSLSNIVRGGLAFGTVLSDGQPVSDGEMFDIFDSQDAARSSVFAQNIENAVELAVEFEESVNGLSAGSRVNYRGVTVGNVSTIAAYVVDSGGTPDVRLRANLSIDPARIGLDPESTETAVYDFFLAKAAEGLRAQLGWQSLFSQTLVVNLVEAPDAPPGTLTFPDEGAPVLPTIESDLPDVGATAEGLLARIDALPVEELIEQVIATLASVETFAADDDLREAPGAFVSLMDDARGIVSSEGAQALPGALRDAVNELTAITEQLRSADAVARVMTTLEGVETAAVEVAAFGEDMGGAAEELTALLNDLQTLTEKANALEVEEFLVSARTFLDEADSLLSSPDTQAIPETLNSALDEARGALNDLREGGLVDNANAAMASANDAAGAIEDAAGRLPELADRIDRVVREAERVVASYGGDSNFNRETVASLREVRAAAEALSKLARAIERNPNSLLFGR</sequence>
<keyword evidence="6 7" id="KW-0472">Membrane</keyword>
<keyword evidence="2" id="KW-1003">Cell membrane</keyword>
<dbReference type="EMBL" id="JAHUZE010000001">
    <property type="protein sequence ID" value="MBV7377671.1"/>
    <property type="molecule type" value="Genomic_DNA"/>
</dbReference>
<proteinExistence type="predicted"/>
<keyword evidence="4 7" id="KW-0812">Transmembrane</keyword>
<feature type="domain" description="Mce/MlaD" evidence="8">
    <location>
        <begin position="295"/>
        <end position="349"/>
    </location>
</feature>
<evidence type="ECO:0000256" key="5">
    <source>
        <dbReference type="ARBA" id="ARBA00022989"/>
    </source>
</evidence>
<dbReference type="RefSeq" id="WP_218390546.1">
    <property type="nucleotide sequence ID" value="NZ_JAHUZE010000001.1"/>
</dbReference>
<evidence type="ECO:0000256" key="3">
    <source>
        <dbReference type="ARBA" id="ARBA00022519"/>
    </source>
</evidence>
<dbReference type="PANTHER" id="PTHR30462:SF0">
    <property type="entry name" value="INTERMEMBRANE TRANSPORT PROTEIN YEBT"/>
    <property type="match status" value="1"/>
</dbReference>
<evidence type="ECO:0000256" key="7">
    <source>
        <dbReference type="SAM" id="Phobius"/>
    </source>
</evidence>
<evidence type="ECO:0000256" key="1">
    <source>
        <dbReference type="ARBA" id="ARBA00004533"/>
    </source>
</evidence>
<keyword evidence="5 7" id="KW-1133">Transmembrane helix</keyword>
<dbReference type="Proteomes" id="UP000756530">
    <property type="component" value="Unassembled WGS sequence"/>
</dbReference>
<evidence type="ECO:0000313" key="10">
    <source>
        <dbReference type="Proteomes" id="UP000756530"/>
    </source>
</evidence>
<organism evidence="9 10">
    <name type="scientific">Maritimibacter dapengensis</name>
    <dbReference type="NCBI Taxonomy" id="2836868"/>
    <lineage>
        <taxon>Bacteria</taxon>
        <taxon>Pseudomonadati</taxon>
        <taxon>Pseudomonadota</taxon>
        <taxon>Alphaproteobacteria</taxon>
        <taxon>Rhodobacterales</taxon>
        <taxon>Roseobacteraceae</taxon>
        <taxon>Maritimibacter</taxon>
    </lineage>
</organism>
<comment type="caution">
    <text evidence="9">The sequence shown here is derived from an EMBL/GenBank/DDBJ whole genome shotgun (WGS) entry which is preliminary data.</text>
</comment>
<dbReference type="PANTHER" id="PTHR30462">
    <property type="entry name" value="INTERMEMBRANE TRANSPORT PROTEIN PQIB-RELATED"/>
    <property type="match status" value="1"/>
</dbReference>
<feature type="transmembrane region" description="Helical" evidence="7">
    <location>
        <begin position="21"/>
        <end position="41"/>
    </location>
</feature>
<feature type="domain" description="Mce/MlaD" evidence="8">
    <location>
        <begin position="164"/>
        <end position="227"/>
    </location>
</feature>
<comment type="subcellular location">
    <subcellularLocation>
        <location evidence="1">Cell inner membrane</location>
    </subcellularLocation>
</comment>
<keyword evidence="3" id="KW-0997">Cell inner membrane</keyword>
<accession>A0ABS6SZ86</accession>
<feature type="domain" description="Mce/MlaD" evidence="8">
    <location>
        <begin position="48"/>
        <end position="137"/>
    </location>
</feature>
<name>A0ABS6SZ86_9RHOB</name>
<protein>
    <submittedName>
        <fullName evidence="9">MCE family protein</fullName>
    </submittedName>
</protein>
<evidence type="ECO:0000256" key="6">
    <source>
        <dbReference type="ARBA" id="ARBA00023136"/>
    </source>
</evidence>
<evidence type="ECO:0000256" key="4">
    <source>
        <dbReference type="ARBA" id="ARBA00022692"/>
    </source>
</evidence>
<dbReference type="InterPro" id="IPR051800">
    <property type="entry name" value="PqiA-PqiB_transport"/>
</dbReference>
<reference evidence="9 10" key="1">
    <citation type="submission" date="2021-05" db="EMBL/GenBank/DDBJ databases">
        <title>Culturable bacteria isolated from Daya Bay.</title>
        <authorList>
            <person name="Zheng W."/>
            <person name="Yu S."/>
            <person name="Huang Y."/>
        </authorList>
    </citation>
    <scope>NUCLEOTIDE SEQUENCE [LARGE SCALE GENOMIC DNA]</scope>
    <source>
        <strain evidence="9 10">DP4N28-5</strain>
    </source>
</reference>
<evidence type="ECO:0000313" key="9">
    <source>
        <dbReference type="EMBL" id="MBV7377671.1"/>
    </source>
</evidence>